<dbReference type="PANTHER" id="PTHR48208">
    <property type="entry name" value="CENTROMERE PROTEIN I"/>
    <property type="match status" value="1"/>
</dbReference>
<organism evidence="7 8">
    <name type="scientific">Aaosphaeria arxii CBS 175.79</name>
    <dbReference type="NCBI Taxonomy" id="1450172"/>
    <lineage>
        <taxon>Eukaryota</taxon>
        <taxon>Fungi</taxon>
        <taxon>Dikarya</taxon>
        <taxon>Ascomycota</taxon>
        <taxon>Pezizomycotina</taxon>
        <taxon>Dothideomycetes</taxon>
        <taxon>Pleosporomycetidae</taxon>
        <taxon>Pleosporales</taxon>
        <taxon>Pleosporales incertae sedis</taxon>
        <taxon>Aaosphaeria</taxon>
    </lineage>
</organism>
<gene>
    <name evidence="7" type="ORF">BU24DRAFT_392053</name>
</gene>
<evidence type="ECO:0000313" key="8">
    <source>
        <dbReference type="Proteomes" id="UP000799778"/>
    </source>
</evidence>
<dbReference type="GO" id="GO:0000939">
    <property type="term" value="C:inner kinetochore"/>
    <property type="evidence" value="ECO:0007669"/>
    <property type="project" value="TreeGrafter"/>
</dbReference>
<dbReference type="OrthoDB" id="6347512at2759"/>
<keyword evidence="8" id="KW-1185">Reference proteome</keyword>
<evidence type="ECO:0000256" key="3">
    <source>
        <dbReference type="ARBA" id="ARBA00005470"/>
    </source>
</evidence>
<comment type="subcellular location">
    <subcellularLocation>
        <location evidence="2">Chromosome</location>
        <location evidence="2">Centromere</location>
    </subcellularLocation>
    <subcellularLocation>
        <location evidence="1">Nucleus</location>
    </subcellularLocation>
</comment>
<dbReference type="AlphaFoldDB" id="A0A6A5XUU9"/>
<dbReference type="GeneID" id="54282534"/>
<dbReference type="Proteomes" id="UP000799778">
    <property type="component" value="Unassembled WGS sequence"/>
</dbReference>
<dbReference type="CDD" id="cd22647">
    <property type="entry name" value="CTF3_NTD_HEAT"/>
    <property type="match status" value="1"/>
</dbReference>
<evidence type="ECO:0000256" key="5">
    <source>
        <dbReference type="ARBA" id="ARBA00023242"/>
    </source>
</evidence>
<dbReference type="GO" id="GO:0034080">
    <property type="term" value="P:CENP-A containing chromatin assembly"/>
    <property type="evidence" value="ECO:0007669"/>
    <property type="project" value="TreeGrafter"/>
</dbReference>
<dbReference type="RefSeq" id="XP_033385072.1">
    <property type="nucleotide sequence ID" value="XM_033525137.1"/>
</dbReference>
<dbReference type="GO" id="GO:0000070">
    <property type="term" value="P:mitotic sister chromatid segregation"/>
    <property type="evidence" value="ECO:0007669"/>
    <property type="project" value="TreeGrafter"/>
</dbReference>
<proteinExistence type="inferred from homology"/>
<comment type="similarity">
    <text evidence="3">Belongs to the CENP-I/CTF3 family.</text>
</comment>
<accession>A0A6A5XUU9</accession>
<evidence type="ECO:0000256" key="6">
    <source>
        <dbReference type="ARBA" id="ARBA00023328"/>
    </source>
</evidence>
<keyword evidence="6" id="KW-0137">Centromere</keyword>
<dbReference type="PANTHER" id="PTHR48208:SF2">
    <property type="entry name" value="CENTROMERE PROTEIN I"/>
    <property type="match status" value="1"/>
</dbReference>
<evidence type="ECO:0000256" key="2">
    <source>
        <dbReference type="ARBA" id="ARBA00004584"/>
    </source>
</evidence>
<protein>
    <submittedName>
        <fullName evidence="7">Mis6-domain-containing protein</fullName>
    </submittedName>
</protein>
<evidence type="ECO:0000256" key="4">
    <source>
        <dbReference type="ARBA" id="ARBA00022454"/>
    </source>
</evidence>
<keyword evidence="4" id="KW-0158">Chromosome</keyword>
<dbReference type="InterPro" id="IPR012485">
    <property type="entry name" value="CENP-I"/>
</dbReference>
<dbReference type="Pfam" id="PF07778">
    <property type="entry name" value="CENP-I"/>
    <property type="match status" value="1"/>
</dbReference>
<keyword evidence="5" id="KW-0539">Nucleus</keyword>
<dbReference type="EMBL" id="ML978069">
    <property type="protein sequence ID" value="KAF2016733.1"/>
    <property type="molecule type" value="Genomic_DNA"/>
</dbReference>
<evidence type="ECO:0000256" key="1">
    <source>
        <dbReference type="ARBA" id="ARBA00004123"/>
    </source>
</evidence>
<sequence>MPSSVGERESEPAASINDALDALERASQLPAKQRSVKVSGIVSSICDHAFAQGLDAESLRRVVRTVSRKTELDQSSVTTLVKNLYPAHFVPSDVIITVVGALGQGKGKPAPGTQNSLVRWLVIVHEIIEEQSTLSRLYGVLFGMLDMISIRTPLCHLLSIITRRKHVKPFRIQQLLELSRGLSNEPALQGLLRIFKDYYPDIILGSTATTRSSFPPRPDPEWQTKLQAIQDANTASRKAGSDAHNGFRVLRKGPKRGKISVVPDVHTFRANETSVTLEGIDNAEAFVENLDKIEPPGQIISYLNDPLLQKFVALRPSPILSKRINLWLSVCLEEEFALLQGGSPPSVDFPEVFEGLLRQTQYDKKILPIVLTFLNDYLLLWDGITAVDAIFGLLSYLPIQDFQDAYTSYLKPAETALLTKNLGSIDKIFHLYTDLLRHWISELNRLPESQSPTPGQTSLRSLETHVSFLSTSLLLSVPSSSNTPLTASILTFYETLSSSSSPTLIPIILPSPHLSYLLAQSPSLPTLSRLSGIYAAYKTSFDRHPHPISTYYTQATLNSFNSCLRDLYNLLWGSKALFASPGQSSGFFVHPAVRDAFHAYLTSLDRDYPIGHAFGLSYNGVVASIAAIAWRVLEDEQVEREGWDRESVNWHKGPVTARALDVLRVNRGVTVGWEAYRLHVLGWMAERGCRGVKDLLFATHARLKERAAREKEGG</sequence>
<name>A0A6A5XUU9_9PLEO</name>
<reference evidence="7" key="1">
    <citation type="journal article" date="2020" name="Stud. Mycol.">
        <title>101 Dothideomycetes genomes: a test case for predicting lifestyles and emergence of pathogens.</title>
        <authorList>
            <person name="Haridas S."/>
            <person name="Albert R."/>
            <person name="Binder M."/>
            <person name="Bloem J."/>
            <person name="Labutti K."/>
            <person name="Salamov A."/>
            <person name="Andreopoulos B."/>
            <person name="Baker S."/>
            <person name="Barry K."/>
            <person name="Bills G."/>
            <person name="Bluhm B."/>
            <person name="Cannon C."/>
            <person name="Castanera R."/>
            <person name="Culley D."/>
            <person name="Daum C."/>
            <person name="Ezra D."/>
            <person name="Gonzalez J."/>
            <person name="Henrissat B."/>
            <person name="Kuo A."/>
            <person name="Liang C."/>
            <person name="Lipzen A."/>
            <person name="Lutzoni F."/>
            <person name="Magnuson J."/>
            <person name="Mondo S."/>
            <person name="Nolan M."/>
            <person name="Ohm R."/>
            <person name="Pangilinan J."/>
            <person name="Park H.-J."/>
            <person name="Ramirez L."/>
            <person name="Alfaro M."/>
            <person name="Sun H."/>
            <person name="Tritt A."/>
            <person name="Yoshinaga Y."/>
            <person name="Zwiers L.-H."/>
            <person name="Turgeon B."/>
            <person name="Goodwin S."/>
            <person name="Spatafora J."/>
            <person name="Crous P."/>
            <person name="Grigoriev I."/>
        </authorList>
    </citation>
    <scope>NUCLEOTIDE SEQUENCE</scope>
    <source>
        <strain evidence="7">CBS 175.79</strain>
    </source>
</reference>
<dbReference type="GO" id="GO:0005634">
    <property type="term" value="C:nucleus"/>
    <property type="evidence" value="ECO:0007669"/>
    <property type="project" value="UniProtKB-SubCell"/>
</dbReference>
<evidence type="ECO:0000313" key="7">
    <source>
        <dbReference type="EMBL" id="KAF2016733.1"/>
    </source>
</evidence>